<evidence type="ECO:0000256" key="4">
    <source>
        <dbReference type="ARBA" id="ARBA00022679"/>
    </source>
</evidence>
<comment type="caution">
    <text evidence="10">The sequence shown here is derived from an EMBL/GenBank/DDBJ whole genome shotgun (WGS) entry which is preliminary data.</text>
</comment>
<keyword evidence="6" id="KW-0418">Kinase</keyword>
<keyword evidence="5" id="KW-0547">Nucleotide-binding</keyword>
<feature type="region of interest" description="Disordered" evidence="8">
    <location>
        <begin position="1"/>
        <end position="71"/>
    </location>
</feature>
<evidence type="ECO:0000256" key="3">
    <source>
        <dbReference type="ARBA" id="ARBA00019824"/>
    </source>
</evidence>
<protein>
    <recommendedName>
        <fullName evidence="3">Polynucleotide 5'-hydroxyl-kinase GRC3</fullName>
    </recommendedName>
    <alternativeName>
        <fullName evidence="2">Polynucleotide 5'-hydroxyl-kinase grc3</fullName>
    </alternativeName>
</protein>
<dbReference type="AlphaFoldDB" id="A0A4Y9Y930"/>
<evidence type="ECO:0000256" key="7">
    <source>
        <dbReference type="ARBA" id="ARBA00022840"/>
    </source>
</evidence>
<dbReference type="GO" id="GO:0051731">
    <property type="term" value="F:polynucleotide 5'-hydroxyl-kinase activity"/>
    <property type="evidence" value="ECO:0007669"/>
    <property type="project" value="InterPro"/>
</dbReference>
<keyword evidence="4" id="KW-0808">Transferase</keyword>
<dbReference type="Proteomes" id="UP000298390">
    <property type="component" value="Unassembled WGS sequence"/>
</dbReference>
<evidence type="ECO:0000256" key="5">
    <source>
        <dbReference type="ARBA" id="ARBA00022741"/>
    </source>
</evidence>
<organism evidence="10 11">
    <name type="scientific">Rhodofomes roseus</name>
    <dbReference type="NCBI Taxonomy" id="34475"/>
    <lineage>
        <taxon>Eukaryota</taxon>
        <taxon>Fungi</taxon>
        <taxon>Dikarya</taxon>
        <taxon>Basidiomycota</taxon>
        <taxon>Agaricomycotina</taxon>
        <taxon>Agaricomycetes</taxon>
        <taxon>Polyporales</taxon>
        <taxon>Rhodofomes</taxon>
    </lineage>
</organism>
<dbReference type="PANTHER" id="PTHR12755:SF3">
    <property type="entry name" value="POLYNUCLEOTIDE 5'-HYDROXYL-KINASE NOL9"/>
    <property type="match status" value="1"/>
</dbReference>
<dbReference type="STRING" id="34475.A0A4Y9Y930"/>
<evidence type="ECO:0000256" key="8">
    <source>
        <dbReference type="SAM" id="MobiDB-lite"/>
    </source>
</evidence>
<accession>A0A4Y9Y930</accession>
<dbReference type="GO" id="GO:0000448">
    <property type="term" value="P:cleavage in ITS2 between 5.8S rRNA and LSU-rRNA of tricistronic rRNA transcript (SSU-rRNA, 5.8S rRNA, LSU-rRNA)"/>
    <property type="evidence" value="ECO:0007669"/>
    <property type="project" value="TreeGrafter"/>
</dbReference>
<evidence type="ECO:0000259" key="9">
    <source>
        <dbReference type="Pfam" id="PF16575"/>
    </source>
</evidence>
<dbReference type="GO" id="GO:0005524">
    <property type="term" value="F:ATP binding"/>
    <property type="evidence" value="ECO:0007669"/>
    <property type="project" value="UniProtKB-KW"/>
</dbReference>
<feature type="compositionally biased region" description="Acidic residues" evidence="8">
    <location>
        <begin position="142"/>
        <end position="153"/>
    </location>
</feature>
<dbReference type="InterPro" id="IPR045116">
    <property type="entry name" value="Clp1/Grc3"/>
</dbReference>
<name>A0A4Y9Y930_9APHY</name>
<dbReference type="InterPro" id="IPR032319">
    <property type="entry name" value="CLP1_P"/>
</dbReference>
<dbReference type="PANTHER" id="PTHR12755">
    <property type="entry name" value="CLEAVAGE/POLYADENYLATION FACTOR IA SUBUNIT CLP1P"/>
    <property type="match status" value="1"/>
</dbReference>
<keyword evidence="7" id="KW-0067">ATP-binding</keyword>
<evidence type="ECO:0000256" key="6">
    <source>
        <dbReference type="ARBA" id="ARBA00022777"/>
    </source>
</evidence>
<dbReference type="EMBL" id="SEKV01000435">
    <property type="protein sequence ID" value="TFY57339.1"/>
    <property type="molecule type" value="Genomic_DNA"/>
</dbReference>
<dbReference type="InterPro" id="IPR027417">
    <property type="entry name" value="P-loop_NTPase"/>
</dbReference>
<dbReference type="Gene3D" id="3.40.50.300">
    <property type="entry name" value="P-loop containing nucleotide triphosphate hydrolases"/>
    <property type="match status" value="1"/>
</dbReference>
<evidence type="ECO:0000256" key="1">
    <source>
        <dbReference type="ARBA" id="ARBA00011003"/>
    </source>
</evidence>
<evidence type="ECO:0000256" key="2">
    <source>
        <dbReference type="ARBA" id="ARBA00018706"/>
    </source>
</evidence>
<sequence length="805" mass="86559">MLSAVAARKARLEGKQVSVQAAPPPPKRATVSAESPKPTTPPSKRKPSESSTKPAKKKRKKQQKPVQDAAERYFAEDAFKMQQDVIVVGDSSESEDDFVDAQFAEEMGAATAGPSGSMSTGPPIKSRRRRAWSPSAPLRDSSDEEDDDNIDDDVAAIPTHPVVAPVAGPSRTMPKVLSTFQPVLGQNMFYLTPEEAKTLELQSSQSDDIGTLIVLHASDTLALLGTYCLTVLQGAVSLTGSIVSASHTCHRIFAPRSSPIPVIRSVAANLSHRTIELPDRIRPAVGSGAAVVLLQELQTGVERLGLVCRTFEGVFSPSRFQSKMSTIDLNLRGVYMLRTETSDASPFIMPPSWEAAASSVVAHAANPQKMSYSRSVYLVKGPRNTGKSTFAKVLLNALLTRYRRVAFLECDLGQSEFTPAGMVALNILDAPVFGPAFTHPGLPYASHFVGATSPKSSPSYYLECVSALIQSYNLDVQHGALLNDYDEKGVDHDKITDTIPLVVNTMGWTRGLGSDLSLKIEEAVEPSQIFELEAPQGDDGYATNPPFDGTPSRIRAPLLAHGPDGDDRIRRLEAVPPSAASNFFTAADHRTLSVLSYFHATFILPSSDATVATATSASSCVARTWDVTLPLCAQLPYEVDCQAAFDQVVLIGAGMEDVVPSELVHVLNGAIVGLVQCEAGTMDDLTSDTELSVPGLPYTQGSPPPPSFSSKCCGLALVRGISQSATGTLMHIITPVPSEQLANVRVLIKGELELPVWGMLDFRNTQGDVAGVERDNVPFLRWGKSEGVGAERRRVRRNLMRRGQM</sequence>
<feature type="compositionally biased region" description="Basic residues" evidence="8">
    <location>
        <begin position="54"/>
        <end position="63"/>
    </location>
</feature>
<reference evidence="10 11" key="1">
    <citation type="submission" date="2019-01" db="EMBL/GenBank/DDBJ databases">
        <title>Genome sequencing of the rare red list fungi Fomitopsis rosea.</title>
        <authorList>
            <person name="Buettner E."/>
            <person name="Kellner H."/>
        </authorList>
    </citation>
    <scope>NUCLEOTIDE SEQUENCE [LARGE SCALE GENOMIC DNA]</scope>
    <source>
        <strain evidence="10 11">DSM 105464</strain>
    </source>
</reference>
<evidence type="ECO:0000313" key="10">
    <source>
        <dbReference type="EMBL" id="TFY57339.1"/>
    </source>
</evidence>
<dbReference type="Pfam" id="PF16575">
    <property type="entry name" value="CLP1_P"/>
    <property type="match status" value="1"/>
</dbReference>
<evidence type="ECO:0000313" key="11">
    <source>
        <dbReference type="Proteomes" id="UP000298390"/>
    </source>
</evidence>
<dbReference type="SUPFAM" id="SSF52540">
    <property type="entry name" value="P-loop containing nucleoside triphosphate hydrolases"/>
    <property type="match status" value="1"/>
</dbReference>
<comment type="similarity">
    <text evidence="1">Belongs to the Clp1 family. NOL9/GRC3 subfamily.</text>
</comment>
<dbReference type="GO" id="GO:0005634">
    <property type="term" value="C:nucleus"/>
    <property type="evidence" value="ECO:0007669"/>
    <property type="project" value="TreeGrafter"/>
</dbReference>
<gene>
    <name evidence="10" type="ORF">EVJ58_g7077</name>
</gene>
<feature type="domain" description="Clp1 P-loop" evidence="9">
    <location>
        <begin position="381"/>
        <end position="533"/>
    </location>
</feature>
<proteinExistence type="inferred from homology"/>
<feature type="region of interest" description="Disordered" evidence="8">
    <location>
        <begin position="107"/>
        <end position="153"/>
    </location>
</feature>